<accession>A0A9P4T8L4</accession>
<organism evidence="2 3">
    <name type="scientific">Curvularia kusanoi</name>
    <name type="common">Cochliobolus kusanoi</name>
    <dbReference type="NCBI Taxonomy" id="90978"/>
    <lineage>
        <taxon>Eukaryota</taxon>
        <taxon>Fungi</taxon>
        <taxon>Dikarya</taxon>
        <taxon>Ascomycota</taxon>
        <taxon>Pezizomycotina</taxon>
        <taxon>Dothideomycetes</taxon>
        <taxon>Pleosporomycetidae</taxon>
        <taxon>Pleosporales</taxon>
        <taxon>Pleosporineae</taxon>
        <taxon>Pleosporaceae</taxon>
        <taxon>Curvularia</taxon>
    </lineage>
</organism>
<feature type="region of interest" description="Disordered" evidence="1">
    <location>
        <begin position="485"/>
        <end position="631"/>
    </location>
</feature>
<feature type="compositionally biased region" description="Low complexity" evidence="1">
    <location>
        <begin position="270"/>
        <end position="285"/>
    </location>
</feature>
<protein>
    <submittedName>
        <fullName evidence="2">Uncharacterized protein</fullName>
    </submittedName>
</protein>
<feature type="region of interest" description="Disordered" evidence="1">
    <location>
        <begin position="261"/>
        <end position="295"/>
    </location>
</feature>
<feature type="region of interest" description="Disordered" evidence="1">
    <location>
        <begin position="1"/>
        <end position="88"/>
    </location>
</feature>
<reference evidence="2" key="1">
    <citation type="submission" date="2019-04" db="EMBL/GenBank/DDBJ databases">
        <title>Sequencing of skin fungus with MAO and IRED activity.</title>
        <authorList>
            <person name="Marsaioli A.J."/>
            <person name="Bonatto J.M.C."/>
            <person name="Reis Junior O."/>
        </authorList>
    </citation>
    <scope>NUCLEOTIDE SEQUENCE</scope>
    <source>
        <strain evidence="2">30M1</strain>
    </source>
</reference>
<evidence type="ECO:0000256" key="1">
    <source>
        <dbReference type="SAM" id="MobiDB-lite"/>
    </source>
</evidence>
<dbReference type="AlphaFoldDB" id="A0A9P4T8L4"/>
<dbReference type="PANTHER" id="PTHR42106:SF1">
    <property type="match status" value="1"/>
</dbReference>
<evidence type="ECO:0000313" key="3">
    <source>
        <dbReference type="Proteomes" id="UP000801428"/>
    </source>
</evidence>
<name>A0A9P4T8L4_CURKU</name>
<feature type="compositionally biased region" description="Polar residues" evidence="1">
    <location>
        <begin position="18"/>
        <end position="34"/>
    </location>
</feature>
<dbReference type="Proteomes" id="UP000801428">
    <property type="component" value="Unassembled WGS sequence"/>
</dbReference>
<feature type="compositionally biased region" description="Basic and acidic residues" evidence="1">
    <location>
        <begin position="388"/>
        <end position="397"/>
    </location>
</feature>
<dbReference type="PANTHER" id="PTHR42106">
    <property type="entry name" value="CHROMOSOME 10, WHOLE GENOME SHOTGUN SEQUENCE"/>
    <property type="match status" value="1"/>
</dbReference>
<sequence>MLAESLRREEGAIREPQPMQTPQKSKARSLSDSTPKLEPSPKFHEPSRASKDDHTVAPSPSTPRRPDFLSRALSLQMPPREVPMPSPAHFAARVPLSPQLDAHNTYASPASLLPRRSRGAEFSRACTNLHHSTLPDQSSPDSSPTITQKGIKIPSRRPRSNSMIMDSPNINAHGAWSYSGRTAPSSSVGSINMLGSEDSSSSSDELDPLDPDDTDDPMIMTPQAAKTNNVFAGGAPVNNSPFANMFSPAGIPNFMSIQRARLRKGRSRKSSSSASGHSSLASPGGPASPPNGKVEGYFSREAVLRREGTRRESLSLFTNDLHISSGNDSGDEASTMPQTPGVIRRAVTRRGNLLPKSRQFGRIKAELFDESAPVDSETRREAEIIRQVRESDTDLERPSTTAQSSPNLLPAVPGLDGPLEGVPEEESEGNMSLDGSTTKGLFGTFGFLNTGRNSIGTDFWNQRLAQTPPPPSFPRTESAMSEDMNMDSPIISSNNGSGMPAPDQSVNLGWTSRASTPQSMNPPTAADGLKKSNKRRRDDDFDEYSLKRRAVSPGLSVHNSPVISQSPSQRDSSLWGTTAKASRETSISGQSNGERSNSGGSMSMTPTLGPKRVGLQGMTDTSDGLMKMSIE</sequence>
<feature type="region of interest" description="Disordered" evidence="1">
    <location>
        <begin position="130"/>
        <end position="162"/>
    </location>
</feature>
<feature type="region of interest" description="Disordered" evidence="1">
    <location>
        <begin position="388"/>
        <end position="437"/>
    </location>
</feature>
<gene>
    <name evidence="2" type="ORF">E8E13_005169</name>
</gene>
<feature type="compositionally biased region" description="Basic and acidic residues" evidence="1">
    <location>
        <begin position="1"/>
        <end position="13"/>
    </location>
</feature>
<feature type="compositionally biased region" description="Polar residues" evidence="1">
    <location>
        <begin position="504"/>
        <end position="522"/>
    </location>
</feature>
<comment type="caution">
    <text evidence="2">The sequence shown here is derived from an EMBL/GenBank/DDBJ whole genome shotgun (WGS) entry which is preliminary data.</text>
</comment>
<evidence type="ECO:0000313" key="2">
    <source>
        <dbReference type="EMBL" id="KAF2998544.1"/>
    </source>
</evidence>
<feature type="compositionally biased region" description="Polar residues" evidence="1">
    <location>
        <begin position="181"/>
        <end position="190"/>
    </location>
</feature>
<dbReference type="OrthoDB" id="340550at2759"/>
<feature type="compositionally biased region" description="Acidic residues" evidence="1">
    <location>
        <begin position="204"/>
        <end position="216"/>
    </location>
</feature>
<feature type="compositionally biased region" description="Basic and acidic residues" evidence="1">
    <location>
        <begin position="39"/>
        <end position="55"/>
    </location>
</feature>
<feature type="compositionally biased region" description="Polar residues" evidence="1">
    <location>
        <begin position="398"/>
        <end position="407"/>
    </location>
</feature>
<dbReference type="EMBL" id="SWKU01000019">
    <property type="protein sequence ID" value="KAF2998544.1"/>
    <property type="molecule type" value="Genomic_DNA"/>
</dbReference>
<proteinExistence type="predicted"/>
<feature type="compositionally biased region" description="Polar residues" evidence="1">
    <location>
        <begin position="557"/>
        <end position="606"/>
    </location>
</feature>
<feature type="compositionally biased region" description="Polar residues" evidence="1">
    <location>
        <begin position="130"/>
        <end position="148"/>
    </location>
</feature>
<keyword evidence="3" id="KW-1185">Reference proteome</keyword>
<feature type="region of interest" description="Disordered" evidence="1">
    <location>
        <begin position="181"/>
        <end position="220"/>
    </location>
</feature>